<dbReference type="InterPro" id="IPR011042">
    <property type="entry name" value="6-blade_b-propeller_TolB-like"/>
</dbReference>
<dbReference type="Pfam" id="PF03422">
    <property type="entry name" value="CBM_6"/>
    <property type="match status" value="1"/>
</dbReference>
<sequence>MIVALRQRWPRLLAVALAAVLAIPLLTALPSSAHDGEHGEAHVLIFTKTTQFRHTEAITQGVPVLEAAFEAAGITSEHTEDSSIFNDQDLAHFDALVMFQASGDPWTAEEKAALERYQQAGGGIVAIHNAADMRGNYAWWDNLVGSLMPGHAATGTSPGLPGTVRIEDSTHASTTHLPQRWERADEWYNFSTNVRGTAHVLATMDETTYDPGGNAMGYDHPISWCKPYDGGRAWVTAMGHFGAHYTQEPDFVQHIVGGVQWAAGMVESDCGGTVWEQFEKVPLDQNTSAPFAIDVAPDGRVFFTELVRGQIRVYDPATQTTSTAITIPVYSGGEDGLMGIALDPDFEQNGHLFVYHSKASTDDSDPANFVSTLSRFTVGANSQIDPASEVVVLEVPARRLPDEPGHTGGGLAFGPDGNLFLSVGDDVNPHSEPSGGYAPLSEREGTFHDARATSANTNDLRGKLLRIHPEPDGSYTIPEGNMFPPGTANTLPEIYAMGFRNPFRFSVDPETGWVGLADYGPDNGSDSATRGPAGMVEWNLIKEPGFYGWPLCIGPNEPYLDVDYTTDPVTVGEPFDCDNPVNDSVRNTGLTELPPVQQPEMWYGYDTSSVPGIIPAGGGLAPMGGPFYDFDPALESDTKFPEYYDGKPFFYEWAKNRLYSIDLNQETGDVEKVNPFLPPPNEQWMAPIDSKFGPEGSMYVLDWGGGFGRDNPNSGLYRVDYVSGSRSPVAHATATPDSGQAPLAVQLDGSGSTDPENEALSYAWDFTNDGTVDSTEAQASFTYTENGVYNARLTVTDPHGKTGTTTVPVTVGNTRPEVEFNLPPDGAFFDFGDEISWDVSVTDAEDTEIADEDVIIQPALGHDDHPHPADPMSGRTGSVVTALGGGHSEDMNVFYILNARYTDSGGAGGIPALVGEDTSLLFPKQREAEFHEQAQGVTTGPSRDVEGHGNAITGQDGAWAAYEPVSLHNVDALVLRASSVTGGPIELRKDAPDGELLGTGEVPATGSTAYADVSVDVEDPGESFTLYAIFPGAGERRLNFIEADGKGASPTSKPKVAITAPTPADELEPGEIAVTAEATDAENTITQVEFFVDGESIGVDASAPYEITWTVAEERRYRLTAVATNDAGASTTSRIVQVEVGDLFGEWLTFSHANAAGVFDRPDADTWVIESGGGNMWQGTDEYSAVYLPGAAGDQWTATAQVVSQTNSNNSAKAGLIVRNDVTQPGVSPGYAAMTMRAGNSFEWLRDSDGNGQLDASTSAGTHGYPAWVRIVRDGDQYTSYWSRDGETFTQVGDPVTLPGATEAQDIGLAVTAHSGSARSTAVFSDFTLVDGLPDPDPEPEPAPVCLMSGTDGFDDDTLNDRRWTTVRHADGLPVSVADGALVLPVTNGDINEAVEGPISYVGQPARDGEWIVETAVSLEHTREWQHAGLLMHGSDDDYVKLAFARTNSGGRILEFQTEADGTRTWHANVNLPADFPSTAHLRLASDGAQLTAAYSADGETWVDLAGAAELIENSTIGPMAAGDTAAHEVDAVFEHFTITPDVDDDGVREPSDEFDGSAIDGCRWNAVTRYDSSKVGLADGQLRIETQPGDINGAANEDPRNFILQDVPVEIRDGDWSIETRLTPTMLHQWQLAGLMVYGDDDNYVKFDVVAQNAAGAATDLHAELVSEKDGQFGNGGNRNIDIPETSESGWYYLRLTKSGDTYSAEISDGGVNWTSLGDPVTNDAELTSFGLMAIGPQQTQPVTVAFDHFRVTAEQPDTTPPAITVAGVEDGGTYDLATALELGATATDDVSGDVPVTLALDGQPVDNPSSATPEVGAHQLVATATDEAGNVAEVTVSFEVVATYDGAGALVRRYQDEGSVTRSQANLMTTHLANAERLAGRGVTSGATTSLDRYVAVAEEVTDEDARGWLLAYADALRAQL</sequence>
<evidence type="ECO:0000259" key="4">
    <source>
        <dbReference type="PROSITE" id="PS50093"/>
    </source>
</evidence>
<evidence type="ECO:0000256" key="3">
    <source>
        <dbReference type="SAM" id="SignalP"/>
    </source>
</evidence>
<dbReference type="InterPro" id="IPR022409">
    <property type="entry name" value="PKD/Chitinase_dom"/>
</dbReference>
<dbReference type="InterPro" id="IPR054470">
    <property type="entry name" value="FIMAH_dom"/>
</dbReference>
<dbReference type="InterPro" id="IPR041542">
    <property type="entry name" value="GH43_C2"/>
</dbReference>
<feature type="domain" description="PKD" evidence="4">
    <location>
        <begin position="728"/>
        <end position="811"/>
    </location>
</feature>
<dbReference type="OrthoDB" id="8217716at2"/>
<dbReference type="Proteomes" id="UP000294739">
    <property type="component" value="Unassembled WGS sequence"/>
</dbReference>
<dbReference type="Gene3D" id="2.60.120.200">
    <property type="match status" value="3"/>
</dbReference>
<dbReference type="InterPro" id="IPR013783">
    <property type="entry name" value="Ig-like_fold"/>
</dbReference>
<dbReference type="Gene3D" id="2.60.40.10">
    <property type="entry name" value="Immunoglobulins"/>
    <property type="match status" value="3"/>
</dbReference>
<feature type="region of interest" description="Disordered" evidence="2">
    <location>
        <begin position="931"/>
        <end position="951"/>
    </location>
</feature>
<dbReference type="Pfam" id="PF22888">
    <property type="entry name" value="FIMAH"/>
    <property type="match status" value="1"/>
</dbReference>
<dbReference type="Pfam" id="PF17957">
    <property type="entry name" value="Big_7"/>
    <property type="match status" value="1"/>
</dbReference>
<dbReference type="Gene3D" id="2.120.10.30">
    <property type="entry name" value="TolB, C-terminal domain"/>
    <property type="match status" value="1"/>
</dbReference>
<dbReference type="InterPro" id="IPR006584">
    <property type="entry name" value="Cellulose-bd_IV"/>
</dbReference>
<dbReference type="InterPro" id="IPR035986">
    <property type="entry name" value="PKD_dom_sf"/>
</dbReference>
<dbReference type="InterPro" id="IPR029010">
    <property type="entry name" value="ThuA-like"/>
</dbReference>
<dbReference type="InterPro" id="IPR011041">
    <property type="entry name" value="Quinoprot_gluc/sorb_DH_b-prop"/>
</dbReference>
<dbReference type="SUPFAM" id="SSF50952">
    <property type="entry name" value="Soluble quinoprotein glucose dehydrogenase"/>
    <property type="match status" value="1"/>
</dbReference>
<dbReference type="SMART" id="SM00606">
    <property type="entry name" value="CBD_IV"/>
    <property type="match status" value="1"/>
</dbReference>
<proteinExistence type="predicted"/>
<dbReference type="Gene3D" id="2.60.120.260">
    <property type="entry name" value="Galactose-binding domain-like"/>
    <property type="match status" value="1"/>
</dbReference>
<gene>
    <name evidence="5" type="ORF">E1269_29330</name>
</gene>
<evidence type="ECO:0000256" key="2">
    <source>
        <dbReference type="SAM" id="MobiDB-lite"/>
    </source>
</evidence>
<evidence type="ECO:0000313" key="5">
    <source>
        <dbReference type="EMBL" id="TDD97755.1"/>
    </source>
</evidence>
<name>A0A4R5CDY3_9ACTN</name>
<dbReference type="Pfam" id="PF18911">
    <property type="entry name" value="PKD_4"/>
    <property type="match status" value="1"/>
</dbReference>
<protein>
    <submittedName>
        <fullName evidence="5">DUF1349 domain-containing protein</fullName>
    </submittedName>
</protein>
<dbReference type="SUPFAM" id="SSF49299">
    <property type="entry name" value="PKD domain"/>
    <property type="match status" value="1"/>
</dbReference>
<dbReference type="Gene3D" id="3.40.50.880">
    <property type="match status" value="1"/>
</dbReference>
<dbReference type="RefSeq" id="WP_131901341.1">
    <property type="nucleotide sequence ID" value="NZ_SMKZ01000072.1"/>
</dbReference>
<dbReference type="CDD" id="cd00146">
    <property type="entry name" value="PKD"/>
    <property type="match status" value="1"/>
</dbReference>
<dbReference type="EMBL" id="SMKZ01000072">
    <property type="protein sequence ID" value="TDD97755.1"/>
    <property type="molecule type" value="Genomic_DNA"/>
</dbReference>
<organism evidence="5 6">
    <name type="scientific">Jiangella asiatica</name>
    <dbReference type="NCBI Taxonomy" id="2530372"/>
    <lineage>
        <taxon>Bacteria</taxon>
        <taxon>Bacillati</taxon>
        <taxon>Actinomycetota</taxon>
        <taxon>Actinomycetes</taxon>
        <taxon>Jiangellales</taxon>
        <taxon>Jiangellaceae</taxon>
        <taxon>Jiangella</taxon>
    </lineage>
</organism>
<accession>A0A4R5CDY3</accession>
<evidence type="ECO:0000256" key="1">
    <source>
        <dbReference type="ARBA" id="ARBA00022729"/>
    </source>
</evidence>
<dbReference type="Pfam" id="PF17851">
    <property type="entry name" value="GH43_C2"/>
    <property type="match status" value="2"/>
</dbReference>
<dbReference type="SUPFAM" id="SSF49785">
    <property type="entry name" value="Galactose-binding domain-like"/>
    <property type="match status" value="1"/>
</dbReference>
<keyword evidence="6" id="KW-1185">Reference proteome</keyword>
<dbReference type="CDD" id="cd04084">
    <property type="entry name" value="CBM6_xylanase-like"/>
    <property type="match status" value="1"/>
</dbReference>
<keyword evidence="1 3" id="KW-0732">Signal</keyword>
<dbReference type="InterPro" id="IPR000601">
    <property type="entry name" value="PKD_dom"/>
</dbReference>
<dbReference type="InParanoid" id="A0A4R5CDY3"/>
<dbReference type="Pfam" id="PF06283">
    <property type="entry name" value="ThuA"/>
    <property type="match status" value="1"/>
</dbReference>
<dbReference type="PANTHER" id="PTHR40469:SF2">
    <property type="entry name" value="GALACTOSE-BINDING DOMAIN-LIKE SUPERFAMILY PROTEIN"/>
    <property type="match status" value="1"/>
</dbReference>
<comment type="caution">
    <text evidence="5">The sequence shown here is derived from an EMBL/GenBank/DDBJ whole genome shotgun (WGS) entry which is preliminary data.</text>
</comment>
<dbReference type="SMART" id="SM00089">
    <property type="entry name" value="PKD"/>
    <property type="match status" value="2"/>
</dbReference>
<dbReference type="InterPro" id="IPR005084">
    <property type="entry name" value="CBM6"/>
</dbReference>
<dbReference type="Pfam" id="PF07995">
    <property type="entry name" value="GSDH"/>
    <property type="match status" value="1"/>
</dbReference>
<dbReference type="PANTHER" id="PTHR40469">
    <property type="entry name" value="SECRETED GLYCOSYL HYDROLASE"/>
    <property type="match status" value="1"/>
</dbReference>
<evidence type="ECO:0000313" key="6">
    <source>
        <dbReference type="Proteomes" id="UP000294739"/>
    </source>
</evidence>
<dbReference type="GO" id="GO:0030246">
    <property type="term" value="F:carbohydrate binding"/>
    <property type="evidence" value="ECO:0007669"/>
    <property type="project" value="InterPro"/>
</dbReference>
<feature type="chain" id="PRO_5020274514" evidence="3">
    <location>
        <begin position="34"/>
        <end position="1923"/>
    </location>
</feature>
<dbReference type="InterPro" id="IPR013320">
    <property type="entry name" value="ConA-like_dom_sf"/>
</dbReference>
<dbReference type="InterPro" id="IPR012938">
    <property type="entry name" value="Glc/Sorbosone_DH"/>
</dbReference>
<dbReference type="PROSITE" id="PS50093">
    <property type="entry name" value="PKD"/>
    <property type="match status" value="1"/>
</dbReference>
<dbReference type="SUPFAM" id="SSF52317">
    <property type="entry name" value="Class I glutamine amidotransferase-like"/>
    <property type="match status" value="1"/>
</dbReference>
<dbReference type="GO" id="GO:0005975">
    <property type="term" value="P:carbohydrate metabolic process"/>
    <property type="evidence" value="ECO:0007669"/>
    <property type="project" value="UniProtKB-ARBA"/>
</dbReference>
<feature type="signal peptide" evidence="3">
    <location>
        <begin position="1"/>
        <end position="33"/>
    </location>
</feature>
<reference evidence="5 6" key="1">
    <citation type="submission" date="2019-03" db="EMBL/GenBank/DDBJ databases">
        <title>Draft genome sequences of novel Actinobacteria.</title>
        <authorList>
            <person name="Sahin N."/>
            <person name="Ay H."/>
            <person name="Saygin H."/>
        </authorList>
    </citation>
    <scope>NUCLEOTIDE SEQUENCE [LARGE SCALE GENOMIC DNA]</scope>
    <source>
        <strain evidence="5 6">5K138</strain>
    </source>
</reference>
<dbReference type="SUPFAM" id="SSF49899">
    <property type="entry name" value="Concanavalin A-like lectins/glucanases"/>
    <property type="match status" value="2"/>
</dbReference>
<dbReference type="InterPro" id="IPR029062">
    <property type="entry name" value="Class_I_gatase-like"/>
</dbReference>
<dbReference type="InterPro" id="IPR008979">
    <property type="entry name" value="Galactose-bd-like_sf"/>
</dbReference>